<keyword evidence="3" id="KW-1185">Reference proteome</keyword>
<keyword evidence="1" id="KW-1133">Transmembrane helix</keyword>
<protein>
    <submittedName>
        <fullName evidence="2">Histidine kinase A</fullName>
    </submittedName>
</protein>
<evidence type="ECO:0000313" key="2">
    <source>
        <dbReference type="EMBL" id="PLS29812.1"/>
    </source>
</evidence>
<dbReference type="EMBL" id="NMWT01000001">
    <property type="protein sequence ID" value="PLS29812.1"/>
    <property type="molecule type" value="Genomic_DNA"/>
</dbReference>
<sequence>MSILLMGAGTGLLVAVSLTFILAFNMSRFRWIMDHDIHPLLEEHGLRKPDDGFESSGIKERMDAFHADVAEALAAPEREREARERRQSITFDPMVDESPLPAGPYPFNRPTASWARDIYEEGDWTYAAAWVKGRRKPRVVREQRYDSWRNELLARHGLTDASPATLTRIEHAATRIRILRHTSQAEAYQQACRKTAIADKR</sequence>
<evidence type="ECO:0000313" key="3">
    <source>
        <dbReference type="Proteomes" id="UP000235034"/>
    </source>
</evidence>
<keyword evidence="2" id="KW-0418">Kinase</keyword>
<dbReference type="AlphaFoldDB" id="A0A2N5J6H0"/>
<name>A0A2N5J6H0_9BIFI</name>
<organism evidence="2 3">
    <name type="scientific">Bifidobacterium parmae</name>
    <dbReference type="NCBI Taxonomy" id="361854"/>
    <lineage>
        <taxon>Bacteria</taxon>
        <taxon>Bacillati</taxon>
        <taxon>Actinomycetota</taxon>
        <taxon>Actinomycetes</taxon>
        <taxon>Bifidobacteriales</taxon>
        <taxon>Bifidobacteriaceae</taxon>
        <taxon>Bifidobacterium</taxon>
    </lineage>
</organism>
<keyword evidence="2" id="KW-0808">Transferase</keyword>
<accession>A0A2N5J6H0</accession>
<evidence type="ECO:0000256" key="1">
    <source>
        <dbReference type="SAM" id="Phobius"/>
    </source>
</evidence>
<dbReference type="Proteomes" id="UP000235034">
    <property type="component" value="Unassembled WGS sequence"/>
</dbReference>
<dbReference type="GO" id="GO:0016301">
    <property type="term" value="F:kinase activity"/>
    <property type="evidence" value="ECO:0007669"/>
    <property type="project" value="UniProtKB-KW"/>
</dbReference>
<keyword evidence="1" id="KW-0472">Membrane</keyword>
<gene>
    <name evidence="2" type="ORF">Uis4E_0153</name>
</gene>
<dbReference type="RefSeq" id="WP_101621344.1">
    <property type="nucleotide sequence ID" value="NZ_NMWT01000001.1"/>
</dbReference>
<comment type="caution">
    <text evidence="2">The sequence shown here is derived from an EMBL/GenBank/DDBJ whole genome shotgun (WGS) entry which is preliminary data.</text>
</comment>
<reference evidence="2 3" key="1">
    <citation type="submission" date="2017-07" db="EMBL/GenBank/DDBJ databases">
        <title>Bifidobacterium novel species.</title>
        <authorList>
            <person name="Lugli G.A."/>
            <person name="Milani C."/>
            <person name="Duranti S."/>
            <person name="Mangifesta M."/>
        </authorList>
    </citation>
    <scope>NUCLEOTIDE SEQUENCE [LARGE SCALE GENOMIC DNA]</scope>
    <source>
        <strain evidence="2 3">77</strain>
    </source>
</reference>
<feature type="transmembrane region" description="Helical" evidence="1">
    <location>
        <begin position="6"/>
        <end position="24"/>
    </location>
</feature>
<keyword evidence="1" id="KW-0812">Transmembrane</keyword>
<proteinExistence type="predicted"/>